<accession>A0A453I7W1</accession>
<protein>
    <submittedName>
        <fullName evidence="1">Uncharacterized protein</fullName>
    </submittedName>
</protein>
<evidence type="ECO:0000313" key="1">
    <source>
        <dbReference type="EnsemblPlants" id="AET4Gv20475400.1"/>
    </source>
</evidence>
<dbReference type="Gramene" id="AET4Gv20475400.1">
    <property type="protein sequence ID" value="AET4Gv20475400.1"/>
    <property type="gene ID" value="AET4Gv20475400"/>
</dbReference>
<reference evidence="2" key="1">
    <citation type="journal article" date="2014" name="Science">
        <title>Ancient hybridizations among the ancestral genomes of bread wheat.</title>
        <authorList>
            <consortium name="International Wheat Genome Sequencing Consortium,"/>
            <person name="Marcussen T."/>
            <person name="Sandve S.R."/>
            <person name="Heier L."/>
            <person name="Spannagl M."/>
            <person name="Pfeifer M."/>
            <person name="Jakobsen K.S."/>
            <person name="Wulff B.B."/>
            <person name="Steuernagel B."/>
            <person name="Mayer K.F."/>
            <person name="Olsen O.A."/>
        </authorList>
    </citation>
    <scope>NUCLEOTIDE SEQUENCE [LARGE SCALE GENOMIC DNA]</scope>
    <source>
        <strain evidence="2">cv. AL8/78</strain>
    </source>
</reference>
<name>A0A453I7W1_AEGTS</name>
<dbReference type="EnsemblPlants" id="AET4Gv20475400.1">
    <property type="protein sequence ID" value="AET4Gv20475400.1"/>
    <property type="gene ID" value="AET4Gv20475400"/>
</dbReference>
<reference evidence="1" key="5">
    <citation type="journal article" date="2021" name="G3 (Bethesda)">
        <title>Aegilops tauschii genome assembly Aet v5.0 features greater sequence contiguity and improved annotation.</title>
        <authorList>
            <person name="Wang L."/>
            <person name="Zhu T."/>
            <person name="Rodriguez J.C."/>
            <person name="Deal K.R."/>
            <person name="Dubcovsky J."/>
            <person name="McGuire P.E."/>
            <person name="Lux T."/>
            <person name="Spannagl M."/>
            <person name="Mayer K.F.X."/>
            <person name="Baldrich P."/>
            <person name="Meyers B.C."/>
            <person name="Huo N."/>
            <person name="Gu Y.Q."/>
            <person name="Zhou H."/>
            <person name="Devos K.M."/>
            <person name="Bennetzen J.L."/>
            <person name="Unver T."/>
            <person name="Budak H."/>
            <person name="Gulick P.J."/>
            <person name="Galiba G."/>
            <person name="Kalapos B."/>
            <person name="Nelson D.R."/>
            <person name="Li P."/>
            <person name="You F.M."/>
            <person name="Luo M.C."/>
            <person name="Dvorak J."/>
        </authorList>
    </citation>
    <scope>NUCLEOTIDE SEQUENCE [LARGE SCALE GENOMIC DNA]</scope>
    <source>
        <strain evidence="1">cv. AL8/78</strain>
    </source>
</reference>
<evidence type="ECO:0000313" key="2">
    <source>
        <dbReference type="Proteomes" id="UP000015105"/>
    </source>
</evidence>
<reference evidence="1" key="4">
    <citation type="submission" date="2019-03" db="UniProtKB">
        <authorList>
            <consortium name="EnsemblPlants"/>
        </authorList>
    </citation>
    <scope>IDENTIFICATION</scope>
</reference>
<sequence>DKTAQHSAAPPPILSFHSNSNSVVPTALWLKKKTGREKKCATVSPVIITRLPYKYDRASRLLLSSAPAPVSLASAALFPGPLLLPLTSNPIQSPRTQVVCVCVCVIGG</sequence>
<dbReference type="Proteomes" id="UP000015105">
    <property type="component" value="Chromosome 4D"/>
</dbReference>
<proteinExistence type="predicted"/>
<dbReference type="AlphaFoldDB" id="A0A453I7W1"/>
<reference evidence="2" key="2">
    <citation type="journal article" date="2017" name="Nat. Plants">
        <title>The Aegilops tauschii genome reveals multiple impacts of transposons.</title>
        <authorList>
            <person name="Zhao G."/>
            <person name="Zou C."/>
            <person name="Li K."/>
            <person name="Wang K."/>
            <person name="Li T."/>
            <person name="Gao L."/>
            <person name="Zhang X."/>
            <person name="Wang H."/>
            <person name="Yang Z."/>
            <person name="Liu X."/>
            <person name="Jiang W."/>
            <person name="Mao L."/>
            <person name="Kong X."/>
            <person name="Jiao Y."/>
            <person name="Jia J."/>
        </authorList>
    </citation>
    <scope>NUCLEOTIDE SEQUENCE [LARGE SCALE GENOMIC DNA]</scope>
    <source>
        <strain evidence="2">cv. AL8/78</strain>
    </source>
</reference>
<keyword evidence="2" id="KW-1185">Reference proteome</keyword>
<reference evidence="1" key="3">
    <citation type="journal article" date="2017" name="Nature">
        <title>Genome sequence of the progenitor of the wheat D genome Aegilops tauschii.</title>
        <authorList>
            <person name="Luo M.C."/>
            <person name="Gu Y.Q."/>
            <person name="Puiu D."/>
            <person name="Wang H."/>
            <person name="Twardziok S.O."/>
            <person name="Deal K.R."/>
            <person name="Huo N."/>
            <person name="Zhu T."/>
            <person name="Wang L."/>
            <person name="Wang Y."/>
            <person name="McGuire P.E."/>
            <person name="Liu S."/>
            <person name="Long H."/>
            <person name="Ramasamy R.K."/>
            <person name="Rodriguez J.C."/>
            <person name="Van S.L."/>
            <person name="Yuan L."/>
            <person name="Wang Z."/>
            <person name="Xia Z."/>
            <person name="Xiao L."/>
            <person name="Anderson O.D."/>
            <person name="Ouyang S."/>
            <person name="Liang Y."/>
            <person name="Zimin A.V."/>
            <person name="Pertea G."/>
            <person name="Qi P."/>
            <person name="Bennetzen J.L."/>
            <person name="Dai X."/>
            <person name="Dawson M.W."/>
            <person name="Muller H.G."/>
            <person name="Kugler K."/>
            <person name="Rivarola-Duarte L."/>
            <person name="Spannagl M."/>
            <person name="Mayer K.F.X."/>
            <person name="Lu F.H."/>
            <person name="Bevan M.W."/>
            <person name="Leroy P."/>
            <person name="Li P."/>
            <person name="You F.M."/>
            <person name="Sun Q."/>
            <person name="Liu Z."/>
            <person name="Lyons E."/>
            <person name="Wicker T."/>
            <person name="Salzberg S.L."/>
            <person name="Devos K.M."/>
            <person name="Dvorak J."/>
        </authorList>
    </citation>
    <scope>NUCLEOTIDE SEQUENCE [LARGE SCALE GENOMIC DNA]</scope>
    <source>
        <strain evidence="1">cv. AL8/78</strain>
    </source>
</reference>
<organism evidence="1 2">
    <name type="scientific">Aegilops tauschii subsp. strangulata</name>
    <name type="common">Goatgrass</name>
    <dbReference type="NCBI Taxonomy" id="200361"/>
    <lineage>
        <taxon>Eukaryota</taxon>
        <taxon>Viridiplantae</taxon>
        <taxon>Streptophyta</taxon>
        <taxon>Embryophyta</taxon>
        <taxon>Tracheophyta</taxon>
        <taxon>Spermatophyta</taxon>
        <taxon>Magnoliopsida</taxon>
        <taxon>Liliopsida</taxon>
        <taxon>Poales</taxon>
        <taxon>Poaceae</taxon>
        <taxon>BOP clade</taxon>
        <taxon>Pooideae</taxon>
        <taxon>Triticodae</taxon>
        <taxon>Triticeae</taxon>
        <taxon>Triticinae</taxon>
        <taxon>Aegilops</taxon>
    </lineage>
</organism>